<feature type="signal peptide" evidence="1">
    <location>
        <begin position="1"/>
        <end position="28"/>
    </location>
</feature>
<feature type="chain" id="PRO_5045525513" description="Lipoprotein" evidence="1">
    <location>
        <begin position="29"/>
        <end position="151"/>
    </location>
</feature>
<proteinExistence type="predicted"/>
<dbReference type="Proteomes" id="UP001519654">
    <property type="component" value="Unassembled WGS sequence"/>
</dbReference>
<name>A0ABS5YMH7_9ACTN</name>
<organism evidence="2 3">
    <name type="scientific">Paractinoplanes bogorensis</name>
    <dbReference type="NCBI Taxonomy" id="1610840"/>
    <lineage>
        <taxon>Bacteria</taxon>
        <taxon>Bacillati</taxon>
        <taxon>Actinomycetota</taxon>
        <taxon>Actinomycetes</taxon>
        <taxon>Micromonosporales</taxon>
        <taxon>Micromonosporaceae</taxon>
        <taxon>Paractinoplanes</taxon>
    </lineage>
</organism>
<sequence length="151" mass="15139">MGDDMGSIKVKRTAAALAAVALVGFAAACGGGDDTTSAAEPGTAAEATAAAKAPGKGNAEMLAACADVRKMFAALDGGDQATAKSLMTSSYGAFKKITDANDGKDPQLASNAEAMWSILDELPVAPIHESIQAEVYGIDCVRQYGAPALQG</sequence>
<evidence type="ECO:0008006" key="4">
    <source>
        <dbReference type="Google" id="ProtNLM"/>
    </source>
</evidence>
<reference evidence="2 3" key="1">
    <citation type="submission" date="2021-06" db="EMBL/GenBank/DDBJ databases">
        <title>Actinoplanes lichenicola sp. nov., and Actinoplanes ovalisporus sp. nov., isolated from lichen in Thailand.</title>
        <authorList>
            <person name="Saeng-In P."/>
            <person name="Kanchanasin P."/>
            <person name="Yuki M."/>
            <person name="Kudo T."/>
            <person name="Ohkuma M."/>
            <person name="Phongsopitanun W."/>
            <person name="Tanasupawat S."/>
        </authorList>
    </citation>
    <scope>NUCLEOTIDE SEQUENCE [LARGE SCALE GENOMIC DNA]</scope>
    <source>
        <strain evidence="2 3">NBRC 110975</strain>
    </source>
</reference>
<protein>
    <recommendedName>
        <fullName evidence="4">Lipoprotein</fullName>
    </recommendedName>
</protein>
<evidence type="ECO:0000256" key="1">
    <source>
        <dbReference type="SAM" id="SignalP"/>
    </source>
</evidence>
<comment type="caution">
    <text evidence="2">The sequence shown here is derived from an EMBL/GenBank/DDBJ whole genome shotgun (WGS) entry which is preliminary data.</text>
</comment>
<dbReference type="EMBL" id="JAHKKG010000004">
    <property type="protein sequence ID" value="MBU2664662.1"/>
    <property type="molecule type" value="Genomic_DNA"/>
</dbReference>
<evidence type="ECO:0000313" key="2">
    <source>
        <dbReference type="EMBL" id="MBU2664662.1"/>
    </source>
</evidence>
<keyword evidence="1" id="KW-0732">Signal</keyword>
<gene>
    <name evidence="2" type="ORF">KOI35_14255</name>
</gene>
<keyword evidence="3" id="KW-1185">Reference proteome</keyword>
<evidence type="ECO:0000313" key="3">
    <source>
        <dbReference type="Proteomes" id="UP001519654"/>
    </source>
</evidence>
<accession>A0ABS5YMH7</accession>